<dbReference type="Gene3D" id="6.10.250.730">
    <property type="match status" value="1"/>
</dbReference>
<protein>
    <submittedName>
        <fullName evidence="1">DUF982 domain-containing protein</fullName>
    </submittedName>
</protein>
<sequence>MGYGASEAVRGPVEAVAFLTTRWPEAGVYSELATPKWAAAATRHGSAEEVRNVFVAAALEAYVLA</sequence>
<comment type="caution">
    <text evidence="1">The sequence shown here is derived from an EMBL/GenBank/DDBJ whole genome shotgun (WGS) entry which is preliminary data.</text>
</comment>
<proteinExistence type="predicted"/>
<name>A0ABT0IX61_9HYPH</name>
<dbReference type="EMBL" id="JALPRY010000029">
    <property type="protein sequence ID" value="MCK8782482.1"/>
    <property type="molecule type" value="Genomic_DNA"/>
</dbReference>
<accession>A0ABT0IX61</accession>
<reference evidence="1 2" key="1">
    <citation type="submission" date="2022-04" db="EMBL/GenBank/DDBJ databases">
        <title>Rhizobium coralii sp. nov., isolated from coral Turbinaria peltata.</title>
        <authorList>
            <person name="Sun H."/>
        </authorList>
    </citation>
    <scope>NUCLEOTIDE SEQUENCE [LARGE SCALE GENOMIC DNA]</scope>
    <source>
        <strain evidence="1 2">NTR19</strain>
    </source>
</reference>
<evidence type="ECO:0000313" key="1">
    <source>
        <dbReference type="EMBL" id="MCK8782482.1"/>
    </source>
</evidence>
<organism evidence="1 2">
    <name type="scientific">Neorhizobium turbinariae</name>
    <dbReference type="NCBI Taxonomy" id="2937795"/>
    <lineage>
        <taxon>Bacteria</taxon>
        <taxon>Pseudomonadati</taxon>
        <taxon>Pseudomonadota</taxon>
        <taxon>Alphaproteobacteria</taxon>
        <taxon>Hyphomicrobiales</taxon>
        <taxon>Rhizobiaceae</taxon>
        <taxon>Rhizobium/Agrobacterium group</taxon>
        <taxon>Neorhizobium</taxon>
    </lineage>
</organism>
<keyword evidence="2" id="KW-1185">Reference proteome</keyword>
<dbReference type="InterPro" id="IPR010385">
    <property type="entry name" value="DUF982"/>
</dbReference>
<dbReference type="Proteomes" id="UP001202827">
    <property type="component" value="Unassembled WGS sequence"/>
</dbReference>
<dbReference type="Pfam" id="PF06169">
    <property type="entry name" value="DUF982"/>
    <property type="match status" value="1"/>
</dbReference>
<evidence type="ECO:0000313" key="2">
    <source>
        <dbReference type="Proteomes" id="UP001202827"/>
    </source>
</evidence>
<gene>
    <name evidence="1" type="ORF">M0654_21125</name>
</gene>